<feature type="domain" description="Peptidase S11 D-Ala-D-Ala carboxypeptidase A C-terminal" evidence="17">
    <location>
        <begin position="266"/>
        <end position="356"/>
    </location>
</feature>
<evidence type="ECO:0000256" key="7">
    <source>
        <dbReference type="ARBA" id="ARBA00022729"/>
    </source>
</evidence>
<evidence type="ECO:0000256" key="2">
    <source>
        <dbReference type="ARBA" id="ARBA00004752"/>
    </source>
</evidence>
<accession>A0A916QV70</accession>
<keyword evidence="19" id="KW-1185">Reference proteome</keyword>
<evidence type="ECO:0000313" key="18">
    <source>
        <dbReference type="EMBL" id="GGA10720.1"/>
    </source>
</evidence>
<comment type="caution">
    <text evidence="18">The sequence shown here is derived from an EMBL/GenBank/DDBJ whole genome shotgun (WGS) entry which is preliminary data.</text>
</comment>
<proteinExistence type="inferred from homology"/>
<dbReference type="InterPro" id="IPR001967">
    <property type="entry name" value="Peptidase_S11_N"/>
</dbReference>
<sequence>MRPKYLLSAAAIWLATTLPASAFDTIARSALVLDQASGTVLLAKEADIPIPPASMSKLMTLNMLFEALQDGRVNLDTEFTVSQKASQKGGSKMFVKQGGRVTVENLIRGIIVQSGNDACIVVAENLAGSEADFARIMTARARKLGMNESTFANATGWPDPNHRMSARDLVTLANRLMTQFPEYYGYFAEESFTWADITQKNRNPLLDKGIGADGLKTGHTEEAGYGLVGTARQDDRRVILMISGLNTADERAREAERLMNWAFRQFTQETLLKAGKNVAQAEVWLGAETTVGLEVADDISALIPYSSRDEIKMSVTYEGPIQAPVAKGTELGVLNIEIPGLPSQSYPVYASSDVQYAGLMKRLTVSAQKLQGALR</sequence>
<gene>
    <name evidence="18" type="ORF">GCM10011498_08570</name>
</gene>
<evidence type="ECO:0000256" key="15">
    <source>
        <dbReference type="RuleBase" id="RU004016"/>
    </source>
</evidence>
<dbReference type="GO" id="GO:0009252">
    <property type="term" value="P:peptidoglycan biosynthetic process"/>
    <property type="evidence" value="ECO:0007669"/>
    <property type="project" value="UniProtKB-KW"/>
</dbReference>
<keyword evidence="6" id="KW-0645">Protease</keyword>
<dbReference type="Pfam" id="PF00768">
    <property type="entry name" value="Peptidase_S11"/>
    <property type="match status" value="1"/>
</dbReference>
<keyword evidence="9" id="KW-0133">Cell shape</keyword>
<evidence type="ECO:0000313" key="19">
    <source>
        <dbReference type="Proteomes" id="UP000628017"/>
    </source>
</evidence>
<feature type="binding site" evidence="14">
    <location>
        <position position="216"/>
    </location>
    <ligand>
        <name>substrate</name>
    </ligand>
</feature>
<dbReference type="InterPro" id="IPR018044">
    <property type="entry name" value="Peptidase_S11"/>
</dbReference>
<dbReference type="SMART" id="SM00936">
    <property type="entry name" value="PBP5_C"/>
    <property type="match status" value="1"/>
</dbReference>
<dbReference type="GO" id="GO:0008360">
    <property type="term" value="P:regulation of cell shape"/>
    <property type="evidence" value="ECO:0007669"/>
    <property type="project" value="UniProtKB-KW"/>
</dbReference>
<evidence type="ECO:0000256" key="10">
    <source>
        <dbReference type="ARBA" id="ARBA00022984"/>
    </source>
</evidence>
<reference evidence="18" key="2">
    <citation type="submission" date="2020-09" db="EMBL/GenBank/DDBJ databases">
        <authorList>
            <person name="Sun Q."/>
            <person name="Zhou Y."/>
        </authorList>
    </citation>
    <scope>NUCLEOTIDE SEQUENCE</scope>
    <source>
        <strain evidence="18">CGMCC 1.15880</strain>
    </source>
</reference>
<dbReference type="RefSeq" id="WP_188671226.1">
    <property type="nucleotide sequence ID" value="NZ_BMKA01000001.1"/>
</dbReference>
<evidence type="ECO:0000256" key="8">
    <source>
        <dbReference type="ARBA" id="ARBA00022801"/>
    </source>
</evidence>
<evidence type="ECO:0000256" key="4">
    <source>
        <dbReference type="ARBA" id="ARBA00012448"/>
    </source>
</evidence>
<evidence type="ECO:0000256" key="16">
    <source>
        <dbReference type="SAM" id="SignalP"/>
    </source>
</evidence>
<dbReference type="SUPFAM" id="SSF69189">
    <property type="entry name" value="Penicillin-binding protein associated domain"/>
    <property type="match status" value="1"/>
</dbReference>
<dbReference type="InterPro" id="IPR012338">
    <property type="entry name" value="Beta-lactam/transpept-like"/>
</dbReference>
<feature type="chain" id="PRO_5037931078" description="serine-type D-Ala-D-Ala carboxypeptidase" evidence="16">
    <location>
        <begin position="23"/>
        <end position="375"/>
    </location>
</feature>
<dbReference type="EC" id="3.4.16.4" evidence="4"/>
<dbReference type="InterPro" id="IPR037167">
    <property type="entry name" value="Peptidase_S11_C_sf"/>
</dbReference>
<feature type="active site" description="Acyl-ester intermediate" evidence="13">
    <location>
        <position position="54"/>
    </location>
</feature>
<dbReference type="AlphaFoldDB" id="A0A916QV70"/>
<comment type="function">
    <text evidence="1">Removes C-terminal D-alanyl residues from sugar-peptide cell wall precursors.</text>
</comment>
<evidence type="ECO:0000256" key="11">
    <source>
        <dbReference type="ARBA" id="ARBA00023316"/>
    </source>
</evidence>
<dbReference type="EMBL" id="BMKA01000001">
    <property type="protein sequence ID" value="GGA10720.1"/>
    <property type="molecule type" value="Genomic_DNA"/>
</dbReference>
<feature type="active site" description="Proton acceptor" evidence="13">
    <location>
        <position position="57"/>
    </location>
</feature>
<feature type="active site" evidence="13">
    <location>
        <position position="114"/>
    </location>
</feature>
<dbReference type="PANTHER" id="PTHR21581">
    <property type="entry name" value="D-ALANYL-D-ALANINE CARBOXYPEPTIDASE"/>
    <property type="match status" value="1"/>
</dbReference>
<dbReference type="Gene3D" id="3.40.710.10">
    <property type="entry name" value="DD-peptidase/beta-lactamase superfamily"/>
    <property type="match status" value="1"/>
</dbReference>
<keyword evidence="8" id="KW-0378">Hydrolase</keyword>
<dbReference type="Proteomes" id="UP000628017">
    <property type="component" value="Unassembled WGS sequence"/>
</dbReference>
<dbReference type="SUPFAM" id="SSF56601">
    <property type="entry name" value="beta-lactamase/transpeptidase-like"/>
    <property type="match status" value="1"/>
</dbReference>
<evidence type="ECO:0000259" key="17">
    <source>
        <dbReference type="SMART" id="SM00936"/>
    </source>
</evidence>
<dbReference type="Pfam" id="PF07943">
    <property type="entry name" value="PBP5_C"/>
    <property type="match status" value="1"/>
</dbReference>
<comment type="catalytic activity">
    <reaction evidence="12">
        <text>Preferential cleavage: (Ac)2-L-Lys-D-Ala-|-D-Ala. Also transpeptidation of peptidyl-alanyl moieties that are N-acyl substituents of D-alanine.</text>
        <dbReference type="EC" id="3.4.16.4"/>
    </reaction>
</comment>
<name>A0A916QV70_9RHOB</name>
<evidence type="ECO:0000256" key="13">
    <source>
        <dbReference type="PIRSR" id="PIRSR618044-1"/>
    </source>
</evidence>
<dbReference type="Gene3D" id="2.60.410.10">
    <property type="entry name" value="D-Ala-D-Ala carboxypeptidase, C-terminal domain"/>
    <property type="match status" value="1"/>
</dbReference>
<dbReference type="PRINTS" id="PR00725">
    <property type="entry name" value="DADACBPTASE1"/>
</dbReference>
<keyword evidence="10" id="KW-0573">Peptidoglycan synthesis</keyword>
<dbReference type="PANTHER" id="PTHR21581:SF6">
    <property type="entry name" value="TRAFFICKING PROTEIN PARTICLE COMPLEX SUBUNIT 12"/>
    <property type="match status" value="1"/>
</dbReference>
<dbReference type="InterPro" id="IPR015956">
    <property type="entry name" value="Peniciliin-bd_prot_C_sf"/>
</dbReference>
<dbReference type="GO" id="GO:0009002">
    <property type="term" value="F:serine-type D-Ala-D-Ala carboxypeptidase activity"/>
    <property type="evidence" value="ECO:0007669"/>
    <property type="project" value="UniProtKB-EC"/>
</dbReference>
<evidence type="ECO:0000256" key="1">
    <source>
        <dbReference type="ARBA" id="ARBA00003217"/>
    </source>
</evidence>
<evidence type="ECO:0000256" key="9">
    <source>
        <dbReference type="ARBA" id="ARBA00022960"/>
    </source>
</evidence>
<dbReference type="GO" id="GO:0006508">
    <property type="term" value="P:proteolysis"/>
    <property type="evidence" value="ECO:0007669"/>
    <property type="project" value="UniProtKB-KW"/>
</dbReference>
<protein>
    <recommendedName>
        <fullName evidence="4">serine-type D-Ala-D-Ala carboxypeptidase</fullName>
        <ecNumber evidence="4">3.4.16.4</ecNumber>
    </recommendedName>
</protein>
<keyword evidence="11" id="KW-0961">Cell wall biogenesis/degradation</keyword>
<keyword evidence="5 18" id="KW-0121">Carboxypeptidase</keyword>
<dbReference type="GO" id="GO:0071555">
    <property type="term" value="P:cell wall organization"/>
    <property type="evidence" value="ECO:0007669"/>
    <property type="project" value="UniProtKB-KW"/>
</dbReference>
<reference evidence="18" key="1">
    <citation type="journal article" date="2014" name="Int. J. Syst. Evol. Microbiol.">
        <title>Complete genome sequence of Corynebacterium casei LMG S-19264T (=DSM 44701T), isolated from a smear-ripened cheese.</title>
        <authorList>
            <consortium name="US DOE Joint Genome Institute (JGI-PGF)"/>
            <person name="Walter F."/>
            <person name="Albersmeier A."/>
            <person name="Kalinowski J."/>
            <person name="Ruckert C."/>
        </authorList>
    </citation>
    <scope>NUCLEOTIDE SEQUENCE</scope>
    <source>
        <strain evidence="18">CGMCC 1.15880</strain>
    </source>
</reference>
<evidence type="ECO:0000256" key="6">
    <source>
        <dbReference type="ARBA" id="ARBA00022670"/>
    </source>
</evidence>
<dbReference type="InterPro" id="IPR012907">
    <property type="entry name" value="Peptidase_S11_C"/>
</dbReference>
<evidence type="ECO:0000256" key="12">
    <source>
        <dbReference type="ARBA" id="ARBA00034000"/>
    </source>
</evidence>
<comment type="similarity">
    <text evidence="3 15">Belongs to the peptidase S11 family.</text>
</comment>
<organism evidence="18 19">
    <name type="scientific">Neptunicoccus cionae</name>
    <dbReference type="NCBI Taxonomy" id="2035344"/>
    <lineage>
        <taxon>Bacteria</taxon>
        <taxon>Pseudomonadati</taxon>
        <taxon>Pseudomonadota</taxon>
        <taxon>Alphaproteobacteria</taxon>
        <taxon>Rhodobacterales</taxon>
        <taxon>Paracoccaceae</taxon>
        <taxon>Neptunicoccus</taxon>
    </lineage>
</organism>
<feature type="signal peptide" evidence="16">
    <location>
        <begin position="1"/>
        <end position="22"/>
    </location>
</feature>
<comment type="pathway">
    <text evidence="2">Cell wall biogenesis; peptidoglycan biosynthesis.</text>
</comment>
<evidence type="ECO:0000256" key="5">
    <source>
        <dbReference type="ARBA" id="ARBA00022645"/>
    </source>
</evidence>
<keyword evidence="7 16" id="KW-0732">Signal</keyword>
<evidence type="ECO:0000256" key="3">
    <source>
        <dbReference type="ARBA" id="ARBA00007164"/>
    </source>
</evidence>
<evidence type="ECO:0000256" key="14">
    <source>
        <dbReference type="PIRSR" id="PIRSR618044-2"/>
    </source>
</evidence>